<evidence type="ECO:0000313" key="2">
    <source>
        <dbReference type="Proteomes" id="UP000095544"/>
    </source>
</evidence>
<reference evidence="1 2" key="1">
    <citation type="submission" date="2015-09" db="EMBL/GenBank/DDBJ databases">
        <authorList>
            <consortium name="Pathogen Informatics"/>
        </authorList>
    </citation>
    <scope>NUCLEOTIDE SEQUENCE [LARGE SCALE GENOMIC DNA]</scope>
    <source>
        <strain evidence="1 2">2789STDY5834876</strain>
    </source>
</reference>
<dbReference type="AlphaFoldDB" id="A0A174IEN5"/>
<gene>
    <name evidence="1" type="ORF">ERS852491_03525</name>
</gene>
<dbReference type="EMBL" id="CYZU01000039">
    <property type="protein sequence ID" value="CUO85712.1"/>
    <property type="molecule type" value="Genomic_DNA"/>
</dbReference>
<name>A0A174IEN5_9FIRM</name>
<evidence type="ECO:0000313" key="1">
    <source>
        <dbReference type="EMBL" id="CUO85712.1"/>
    </source>
</evidence>
<organism evidence="1 2">
    <name type="scientific">Faecalicatena contorta</name>
    <dbReference type="NCBI Taxonomy" id="39482"/>
    <lineage>
        <taxon>Bacteria</taxon>
        <taxon>Bacillati</taxon>
        <taxon>Bacillota</taxon>
        <taxon>Clostridia</taxon>
        <taxon>Lachnospirales</taxon>
        <taxon>Lachnospiraceae</taxon>
        <taxon>Faecalicatena</taxon>
    </lineage>
</organism>
<dbReference type="OrthoDB" id="9901098at2"/>
<dbReference type="Proteomes" id="UP000095544">
    <property type="component" value="Unassembled WGS sequence"/>
</dbReference>
<accession>A0A174IEN5</accession>
<dbReference type="RefSeq" id="WP_055154474.1">
    <property type="nucleotide sequence ID" value="NZ_CYZU01000039.1"/>
</dbReference>
<protein>
    <submittedName>
        <fullName evidence="1">Uncharacterized protein</fullName>
    </submittedName>
</protein>
<proteinExistence type="predicted"/>
<sequence length="81" mass="9142">MKAPHIEIKTNNCRTEVFVDGEKLDGVRKVSFERKAGTAPILHIDLIATDMTVDAVMIPILPEVFRPFYELKKPSEDDSNV</sequence>